<dbReference type="AlphaFoldDB" id="A0A2T9YV74"/>
<protein>
    <submittedName>
        <fullName evidence="1">Uncharacterized protein</fullName>
    </submittedName>
</protein>
<dbReference type="OrthoDB" id="1929311at2759"/>
<dbReference type="EMBL" id="MBFR01000037">
    <property type="protein sequence ID" value="PVU96242.1"/>
    <property type="molecule type" value="Genomic_DNA"/>
</dbReference>
<keyword evidence="2" id="KW-1185">Reference proteome</keyword>
<accession>A0A2T9YV74</accession>
<dbReference type="PANTHER" id="PTHR24030">
    <property type="entry name" value="PROTEIN CMSS1"/>
    <property type="match status" value="1"/>
</dbReference>
<dbReference type="STRING" id="133385.A0A2T9YV74"/>
<comment type="caution">
    <text evidence="1">The sequence shown here is derived from an EMBL/GenBank/DDBJ whole genome shotgun (WGS) entry which is preliminary data.</text>
</comment>
<dbReference type="Proteomes" id="UP000245383">
    <property type="component" value="Unassembled WGS sequence"/>
</dbReference>
<sequence length="222" mass="25390">MGDSLEEDFLIEEEYRVVSADKKRKPELNNNKKKSNNGPIVIKKAKKTNVFTRPNTAEKQSEFFNQALKAAYKGISSLELVEFSCTDKHFYTKILENKDINSLVDVVKEGIRASNVAREIRENSEARIAKLFAKHIKIEEQVRFLKAFDYDVGVGTPARIRKLAEIGAIDFSKVELILLDCHQDTKTMTIMSLDDTRLVISELWKNTLLPLAQNNKLKLLLF</sequence>
<dbReference type="GO" id="GO:0030686">
    <property type="term" value="C:90S preribosome"/>
    <property type="evidence" value="ECO:0007669"/>
    <property type="project" value="TreeGrafter"/>
</dbReference>
<proteinExistence type="predicted"/>
<reference evidence="1 2" key="1">
    <citation type="journal article" date="2018" name="MBio">
        <title>Comparative Genomics Reveals the Core Gene Toolbox for the Fungus-Insect Symbiosis.</title>
        <authorList>
            <person name="Wang Y."/>
            <person name="Stata M."/>
            <person name="Wang W."/>
            <person name="Stajich J.E."/>
            <person name="White M.M."/>
            <person name="Moncalvo J.M."/>
        </authorList>
    </citation>
    <scope>NUCLEOTIDE SEQUENCE [LARGE SCALE GENOMIC DNA]</scope>
    <source>
        <strain evidence="1 2">SWE-8-4</strain>
    </source>
</reference>
<dbReference type="Pfam" id="PF14617">
    <property type="entry name" value="CMS1"/>
    <property type="match status" value="1"/>
</dbReference>
<dbReference type="InterPro" id="IPR032704">
    <property type="entry name" value="Cms1"/>
</dbReference>
<evidence type="ECO:0000313" key="1">
    <source>
        <dbReference type="EMBL" id="PVU96242.1"/>
    </source>
</evidence>
<gene>
    <name evidence="1" type="ORF">BB561_001307</name>
</gene>
<organism evidence="1 2">
    <name type="scientific">Smittium simulii</name>
    <dbReference type="NCBI Taxonomy" id="133385"/>
    <lineage>
        <taxon>Eukaryota</taxon>
        <taxon>Fungi</taxon>
        <taxon>Fungi incertae sedis</taxon>
        <taxon>Zoopagomycota</taxon>
        <taxon>Kickxellomycotina</taxon>
        <taxon>Harpellomycetes</taxon>
        <taxon>Harpellales</taxon>
        <taxon>Legeriomycetaceae</taxon>
        <taxon>Smittium</taxon>
    </lineage>
</organism>
<dbReference type="PANTHER" id="PTHR24030:SF0">
    <property type="entry name" value="PROTEIN CMSS1"/>
    <property type="match status" value="1"/>
</dbReference>
<dbReference type="GO" id="GO:0005634">
    <property type="term" value="C:nucleus"/>
    <property type="evidence" value="ECO:0007669"/>
    <property type="project" value="TreeGrafter"/>
</dbReference>
<evidence type="ECO:0000313" key="2">
    <source>
        <dbReference type="Proteomes" id="UP000245383"/>
    </source>
</evidence>
<name>A0A2T9YV74_9FUNG</name>